<gene>
    <name evidence="2" type="ORF">NIIDNTM18_44010</name>
</gene>
<organism evidence="2 3">
    <name type="scientific">Mycolicibacterium litorale</name>
    <dbReference type="NCBI Taxonomy" id="758802"/>
    <lineage>
        <taxon>Bacteria</taxon>
        <taxon>Bacillati</taxon>
        <taxon>Actinomycetota</taxon>
        <taxon>Actinomycetes</taxon>
        <taxon>Mycobacteriales</taxon>
        <taxon>Mycobacteriaceae</taxon>
        <taxon>Mycolicibacterium</taxon>
    </lineage>
</organism>
<name>A0A6S6P5I8_9MYCO</name>
<dbReference type="EMBL" id="AP023287">
    <property type="protein sequence ID" value="BCI55123.1"/>
    <property type="molecule type" value="Genomic_DNA"/>
</dbReference>
<sequence>MLKTVALTLGAAALPVGVALASAAPASAGPDVCVSGPYGFAYACVDTPGWVNWHDDGPRGRGNGHWKHGHHH</sequence>
<accession>A0A6S6P5I8</accession>
<reference evidence="2 3" key="1">
    <citation type="submission" date="2020-07" db="EMBL/GenBank/DDBJ databases">
        <title>Complete genome sequence of Mycolicibacterium litorale like strain isolated from cardiac implantable electronic device infection.</title>
        <authorList>
            <person name="Fukano H."/>
            <person name="Miyama H."/>
            <person name="Hoshino Y."/>
        </authorList>
    </citation>
    <scope>NUCLEOTIDE SEQUENCE [LARGE SCALE GENOMIC DNA]</scope>
    <source>
        <strain evidence="2 3">NIIDNTM18</strain>
    </source>
</reference>
<proteinExistence type="predicted"/>
<dbReference type="AlphaFoldDB" id="A0A6S6P5I8"/>
<feature type="signal peptide" evidence="1">
    <location>
        <begin position="1"/>
        <end position="28"/>
    </location>
</feature>
<evidence type="ECO:0000313" key="3">
    <source>
        <dbReference type="Proteomes" id="UP000515734"/>
    </source>
</evidence>
<protein>
    <submittedName>
        <fullName evidence="2">Uncharacterized protein</fullName>
    </submittedName>
</protein>
<keyword evidence="1" id="KW-0732">Signal</keyword>
<evidence type="ECO:0000313" key="2">
    <source>
        <dbReference type="EMBL" id="BCI55123.1"/>
    </source>
</evidence>
<feature type="chain" id="PRO_5038624589" evidence="1">
    <location>
        <begin position="29"/>
        <end position="72"/>
    </location>
</feature>
<evidence type="ECO:0000256" key="1">
    <source>
        <dbReference type="SAM" id="SignalP"/>
    </source>
</evidence>
<dbReference type="Proteomes" id="UP000515734">
    <property type="component" value="Chromosome"/>
</dbReference>